<organism evidence="1">
    <name type="scientific">Solanum lycopersicum</name>
    <name type="common">Tomato</name>
    <name type="synonym">Lycopersicon esculentum</name>
    <dbReference type="NCBI Taxonomy" id="4081"/>
    <lineage>
        <taxon>Eukaryota</taxon>
        <taxon>Viridiplantae</taxon>
        <taxon>Streptophyta</taxon>
        <taxon>Embryophyta</taxon>
        <taxon>Tracheophyta</taxon>
        <taxon>Spermatophyta</taxon>
        <taxon>Magnoliopsida</taxon>
        <taxon>eudicotyledons</taxon>
        <taxon>Gunneridae</taxon>
        <taxon>Pentapetalae</taxon>
        <taxon>asterids</taxon>
        <taxon>lamiids</taxon>
        <taxon>Solanales</taxon>
        <taxon>Solanaceae</taxon>
        <taxon>Solanoideae</taxon>
        <taxon>Solaneae</taxon>
        <taxon>Solanum</taxon>
        <taxon>Solanum subgen. Lycopersicon</taxon>
    </lineage>
</organism>
<accession>A0A3Q7FB95</accession>
<keyword evidence="2" id="KW-1185">Reference proteome</keyword>
<proteinExistence type="predicted"/>
<evidence type="ECO:0000313" key="1">
    <source>
        <dbReference type="EnsemblPlants" id="Solyc02g089497.1.1"/>
    </source>
</evidence>
<reference evidence="1" key="1">
    <citation type="journal article" date="2012" name="Nature">
        <title>The tomato genome sequence provides insights into fleshy fruit evolution.</title>
        <authorList>
            <consortium name="Tomato Genome Consortium"/>
        </authorList>
    </citation>
    <scope>NUCLEOTIDE SEQUENCE [LARGE SCALE GENOMIC DNA]</scope>
    <source>
        <strain evidence="1">cv. Heinz 1706</strain>
    </source>
</reference>
<dbReference type="EnsemblPlants" id="Solyc02g089497.1.1">
    <property type="protein sequence ID" value="Solyc02g089497.1.1"/>
    <property type="gene ID" value="Solyc02g089497.1"/>
</dbReference>
<protein>
    <submittedName>
        <fullName evidence="1">Uncharacterized protein</fullName>
    </submittedName>
</protein>
<dbReference type="InParanoid" id="A0A3Q7FB95"/>
<dbReference type="AlphaFoldDB" id="A0A3Q7FB95"/>
<reference evidence="1" key="2">
    <citation type="submission" date="2019-01" db="UniProtKB">
        <authorList>
            <consortium name="EnsemblPlants"/>
        </authorList>
    </citation>
    <scope>IDENTIFICATION</scope>
    <source>
        <strain evidence="1">cv. Heinz 1706</strain>
    </source>
</reference>
<dbReference type="Proteomes" id="UP000004994">
    <property type="component" value="Chromosome 2"/>
</dbReference>
<sequence length="106" mass="11878">MTNVTKVVHRRDFIKFSALMYMQKEFVLNSVQPQVIGEALLPTTSGCSVAVYDIVSWCNIIEAQFCFLLSTVVILLLEHTPLVQGLSLSHLVFVTDSLSAQRTTHH</sequence>
<dbReference type="Gramene" id="Solyc02g089497.1.1">
    <property type="protein sequence ID" value="Solyc02g089497.1.1"/>
    <property type="gene ID" value="Solyc02g089497.1"/>
</dbReference>
<evidence type="ECO:0000313" key="2">
    <source>
        <dbReference type="Proteomes" id="UP000004994"/>
    </source>
</evidence>
<name>A0A3Q7FB95_SOLLC</name>